<name>A0A5C6MP01_9TELE</name>
<evidence type="ECO:0000313" key="3">
    <source>
        <dbReference type="Proteomes" id="UP000324091"/>
    </source>
</evidence>
<evidence type="ECO:0000313" key="2">
    <source>
        <dbReference type="EMBL" id="TWW56846.1"/>
    </source>
</evidence>
<dbReference type="Proteomes" id="UP000324091">
    <property type="component" value="Chromosome 8"/>
</dbReference>
<feature type="region of interest" description="Disordered" evidence="1">
    <location>
        <begin position="95"/>
        <end position="150"/>
    </location>
</feature>
<keyword evidence="3" id="KW-1185">Reference proteome</keyword>
<accession>A0A5C6MP01</accession>
<organism evidence="2 3">
    <name type="scientific">Takifugu flavidus</name>
    <name type="common">sansaifugu</name>
    <dbReference type="NCBI Taxonomy" id="433684"/>
    <lineage>
        <taxon>Eukaryota</taxon>
        <taxon>Metazoa</taxon>
        <taxon>Chordata</taxon>
        <taxon>Craniata</taxon>
        <taxon>Vertebrata</taxon>
        <taxon>Euteleostomi</taxon>
        <taxon>Actinopterygii</taxon>
        <taxon>Neopterygii</taxon>
        <taxon>Teleostei</taxon>
        <taxon>Neoteleostei</taxon>
        <taxon>Acanthomorphata</taxon>
        <taxon>Eupercaria</taxon>
        <taxon>Tetraodontiformes</taxon>
        <taxon>Tetradontoidea</taxon>
        <taxon>Tetraodontidae</taxon>
        <taxon>Takifugu</taxon>
    </lineage>
</organism>
<dbReference type="EMBL" id="RHFK02000021">
    <property type="protein sequence ID" value="TWW56846.1"/>
    <property type="molecule type" value="Genomic_DNA"/>
</dbReference>
<reference evidence="2 3" key="1">
    <citation type="submission" date="2019-04" db="EMBL/GenBank/DDBJ databases">
        <title>Chromosome genome assembly for Takifugu flavidus.</title>
        <authorList>
            <person name="Xiao S."/>
        </authorList>
    </citation>
    <scope>NUCLEOTIDE SEQUENCE [LARGE SCALE GENOMIC DNA]</scope>
    <source>
        <strain evidence="2">HTHZ2018</strain>
        <tissue evidence="2">Muscle</tissue>
    </source>
</reference>
<feature type="compositionally biased region" description="Basic and acidic residues" evidence="1">
    <location>
        <begin position="121"/>
        <end position="137"/>
    </location>
</feature>
<proteinExistence type="predicted"/>
<comment type="caution">
    <text evidence="2">The sequence shown here is derived from an EMBL/GenBank/DDBJ whole genome shotgun (WGS) entry which is preliminary data.</text>
</comment>
<sequence>MKISTSKTEAMVLNRKRVLCPLQVGGEVLPQVEEFMYPGVLFTYAYLTFHETAKEELVPVCTKDLDGSPNLSSAAHQIGREGALLDALQTGFIPGPVRQPIPADGPQVSQGIALPASPDNSEARQSRHTSPPKDRGPHPWGSGKQENSKQ</sequence>
<evidence type="ECO:0000256" key="1">
    <source>
        <dbReference type="SAM" id="MobiDB-lite"/>
    </source>
</evidence>
<dbReference type="AlphaFoldDB" id="A0A5C6MP01"/>
<gene>
    <name evidence="2" type="ORF">D4764_08G0008330</name>
</gene>
<protein>
    <submittedName>
        <fullName evidence="2">Uncharacterized protein</fullName>
    </submittedName>
</protein>